<dbReference type="InterPro" id="IPR011989">
    <property type="entry name" value="ARM-like"/>
</dbReference>
<gene>
    <name evidence="5" type="ORF">AMTR_s00002p00255500</name>
</gene>
<feature type="region of interest" description="Disordered" evidence="4">
    <location>
        <begin position="1"/>
        <end position="23"/>
    </location>
</feature>
<sequence length="490" mass="54596">MEENTERGAHIPSPPPSEQLDVSTTIDPSYIIYLIRQLLPQDKRLKNGSRGLSTHQNSNEEPQSYHSMNVDDGNKHEVEQNEPTEMQHDGLKYPVPAATEDSWEEYGCILWDLAANQAHAELMVQNLLVDVLLASLSVATSARMTEIFLGIMANLACHDVPRNVMVSTEGLIEKVLEQLFLDDCPSLSETCRLLVVCLQSSRAIKWINALESEPILQRLLWITGNTLNSQLLEKCVELLLAIADSQIAKPILLPPLLRLGLPDILADLLACEINKISEGKLYDRDTILDLILQVCEALSVVQNYSEMLCSNKKLFQLACDVIKLPDIDEVARSRVTAVVLIANLLSDGPNRVAEISHDLPFLQGLLDLLPSVSDDSQARHALWSVLARILVKVQDADMGSLYLRQYASVLMRKSDVIIEDIIDHNREGEGWECGSNGFTSGPNAKTKSVDSMLNIFDAWINSSASAREQDLTKDVERAHKLLRSCMEEQQ</sequence>
<organism evidence="5 6">
    <name type="scientific">Amborella trichopoda</name>
    <dbReference type="NCBI Taxonomy" id="13333"/>
    <lineage>
        <taxon>Eukaryota</taxon>
        <taxon>Viridiplantae</taxon>
        <taxon>Streptophyta</taxon>
        <taxon>Embryophyta</taxon>
        <taxon>Tracheophyta</taxon>
        <taxon>Spermatophyta</taxon>
        <taxon>Magnoliopsida</taxon>
        <taxon>Amborellales</taxon>
        <taxon>Amborellaceae</taxon>
        <taxon>Amborella</taxon>
    </lineage>
</organism>
<reference evidence="6" key="1">
    <citation type="journal article" date="2013" name="Science">
        <title>The Amborella genome and the evolution of flowering plants.</title>
        <authorList>
            <consortium name="Amborella Genome Project"/>
        </authorList>
    </citation>
    <scope>NUCLEOTIDE SEQUENCE [LARGE SCALE GENOMIC DNA]</scope>
</reference>
<feature type="region of interest" description="Disordered" evidence="4">
    <location>
        <begin position="45"/>
        <end position="90"/>
    </location>
</feature>
<dbReference type="HOGENOM" id="CLU_025535_1_0_1"/>
<dbReference type="EMBL" id="KI394767">
    <property type="protein sequence ID" value="ERN01318.1"/>
    <property type="molecule type" value="Genomic_DNA"/>
</dbReference>
<dbReference type="AlphaFoldDB" id="W1P059"/>
<name>W1P059_AMBTC</name>
<dbReference type="InterPro" id="IPR052464">
    <property type="entry name" value="Synovial_Prolif_Regulator"/>
</dbReference>
<proteinExistence type="inferred from homology"/>
<dbReference type="GO" id="GO:0005634">
    <property type="term" value="C:nucleus"/>
    <property type="evidence" value="ECO:0007669"/>
    <property type="project" value="UniProtKB-SubCell"/>
</dbReference>
<feature type="compositionally biased region" description="Basic and acidic residues" evidence="4">
    <location>
        <begin position="72"/>
        <end position="90"/>
    </location>
</feature>
<dbReference type="Gramene" id="ERN01318">
    <property type="protein sequence ID" value="ERN01318"/>
    <property type="gene ID" value="AMTR_s00002p00255500"/>
</dbReference>
<dbReference type="Proteomes" id="UP000017836">
    <property type="component" value="Unassembled WGS sequence"/>
</dbReference>
<dbReference type="OrthoDB" id="2156856at2759"/>
<dbReference type="OMA" id="DPWEECG"/>
<dbReference type="KEGG" id="atr:18429400"/>
<evidence type="ECO:0000256" key="3">
    <source>
        <dbReference type="ARBA" id="ARBA00038401"/>
    </source>
</evidence>
<dbReference type="SUPFAM" id="SSF48371">
    <property type="entry name" value="ARM repeat"/>
    <property type="match status" value="1"/>
</dbReference>
<accession>W1P059</accession>
<evidence type="ECO:0000256" key="2">
    <source>
        <dbReference type="ARBA" id="ARBA00023242"/>
    </source>
</evidence>
<evidence type="ECO:0000313" key="6">
    <source>
        <dbReference type="Proteomes" id="UP000017836"/>
    </source>
</evidence>
<keyword evidence="2" id="KW-0539">Nucleus</keyword>
<dbReference type="Gene3D" id="1.25.10.10">
    <property type="entry name" value="Leucine-rich Repeat Variant"/>
    <property type="match status" value="1"/>
</dbReference>
<evidence type="ECO:0000256" key="1">
    <source>
        <dbReference type="ARBA" id="ARBA00004123"/>
    </source>
</evidence>
<dbReference type="PANTHER" id="PTHR23424">
    <property type="entry name" value="SERUM AMYLOID A"/>
    <property type="match status" value="1"/>
</dbReference>
<comment type="subcellular location">
    <subcellularLocation>
        <location evidence="1">Nucleus</location>
    </subcellularLocation>
</comment>
<feature type="compositionally biased region" description="Polar residues" evidence="4">
    <location>
        <begin position="50"/>
        <end position="67"/>
    </location>
</feature>
<dbReference type="PANTHER" id="PTHR23424:SF23">
    <property type="entry name" value="PROTEIN SAAL1"/>
    <property type="match status" value="1"/>
</dbReference>
<keyword evidence="6" id="KW-1185">Reference proteome</keyword>
<evidence type="ECO:0008006" key="7">
    <source>
        <dbReference type="Google" id="ProtNLM"/>
    </source>
</evidence>
<evidence type="ECO:0000313" key="5">
    <source>
        <dbReference type="EMBL" id="ERN01318.1"/>
    </source>
</evidence>
<evidence type="ECO:0000256" key="4">
    <source>
        <dbReference type="SAM" id="MobiDB-lite"/>
    </source>
</evidence>
<protein>
    <recommendedName>
        <fullName evidence="7">Armadillo repeat-containing domain-containing protein</fullName>
    </recommendedName>
</protein>
<dbReference type="eggNOG" id="ENOG502QTWY">
    <property type="taxonomic scope" value="Eukaryota"/>
</dbReference>
<comment type="similarity">
    <text evidence="3">Belongs to the SAAL1 family.</text>
</comment>
<dbReference type="InterPro" id="IPR016024">
    <property type="entry name" value="ARM-type_fold"/>
</dbReference>